<organism evidence="8 9">
    <name type="scientific">Aphidius gifuensis</name>
    <name type="common">Parasitoid wasp</name>
    <dbReference type="NCBI Taxonomy" id="684658"/>
    <lineage>
        <taxon>Eukaryota</taxon>
        <taxon>Metazoa</taxon>
        <taxon>Ecdysozoa</taxon>
        <taxon>Arthropoda</taxon>
        <taxon>Hexapoda</taxon>
        <taxon>Insecta</taxon>
        <taxon>Pterygota</taxon>
        <taxon>Neoptera</taxon>
        <taxon>Endopterygota</taxon>
        <taxon>Hymenoptera</taxon>
        <taxon>Apocrita</taxon>
        <taxon>Ichneumonoidea</taxon>
        <taxon>Braconidae</taxon>
        <taxon>Aphidiinae</taxon>
        <taxon>Aphidius</taxon>
    </lineage>
</organism>
<evidence type="ECO:0000256" key="6">
    <source>
        <dbReference type="SAM" id="MobiDB-lite"/>
    </source>
</evidence>
<evidence type="ECO:0000256" key="1">
    <source>
        <dbReference type="ARBA" id="ARBA00004123"/>
    </source>
</evidence>
<dbReference type="PROSITE" id="PS00345">
    <property type="entry name" value="ETS_DOMAIN_1"/>
    <property type="match status" value="1"/>
</dbReference>
<dbReference type="Gene3D" id="1.10.10.10">
    <property type="entry name" value="Winged helix-like DNA-binding domain superfamily/Winged helix DNA-binding domain"/>
    <property type="match status" value="1"/>
</dbReference>
<dbReference type="PRINTS" id="PR00454">
    <property type="entry name" value="ETSDOMAIN"/>
</dbReference>
<dbReference type="PROSITE" id="PS00346">
    <property type="entry name" value="ETS_DOMAIN_2"/>
    <property type="match status" value="1"/>
</dbReference>
<accession>A0A834XMB2</accession>
<comment type="subcellular location">
    <subcellularLocation>
        <location evidence="1 5">Nucleus</location>
    </subcellularLocation>
</comment>
<dbReference type="Proteomes" id="UP000639338">
    <property type="component" value="Unassembled WGS sequence"/>
</dbReference>
<gene>
    <name evidence="8" type="ORF">HCN44_007238</name>
</gene>
<evidence type="ECO:0000256" key="4">
    <source>
        <dbReference type="ARBA" id="ARBA00023242"/>
    </source>
</evidence>
<proteinExistence type="inferred from homology"/>
<dbReference type="GO" id="GO:0043565">
    <property type="term" value="F:sequence-specific DNA binding"/>
    <property type="evidence" value="ECO:0007669"/>
    <property type="project" value="InterPro"/>
</dbReference>
<sequence length="329" mass="35162">MYDSASCSYSGALDLKGATGTTISTTTTTGVSVSTTGVKQENWPYRGLACGSTFQQLKQSVEKAKQALADRGSYLAGAFSPPPRTNTSAISPNTTSSITDASNSYKGGWSHAASPAPGQGYGSGLSKSALDTHSHLRQPDPYQMFGATSSRLASSGSGQIQLWQFLLELLSDSSNAACITWEGTNGEFKLTDPDEVARRWGERKSKPNMNYDKLSRALRYYYDKNIMTKVHGKRYAYKFDFQGLAAATQPAAADPAAYKYQSELFMSGYGHAKLNLMPPPAASVSVSVPGGLFQSASSYWSSPGANLYAGHHTASGHVPPHLGTYPHYA</sequence>
<dbReference type="PROSITE" id="PS50061">
    <property type="entry name" value="ETS_DOMAIN_3"/>
    <property type="match status" value="1"/>
</dbReference>
<dbReference type="SUPFAM" id="SSF46785">
    <property type="entry name" value="Winged helix' DNA-binding domain"/>
    <property type="match status" value="1"/>
</dbReference>
<reference evidence="8 9" key="1">
    <citation type="submission" date="2020-08" db="EMBL/GenBank/DDBJ databases">
        <title>Aphidius gifuensis genome sequencing and assembly.</title>
        <authorList>
            <person name="Du Z."/>
        </authorList>
    </citation>
    <scope>NUCLEOTIDE SEQUENCE [LARGE SCALE GENOMIC DNA]</scope>
    <source>
        <strain evidence="8">YNYX2018</strain>
        <tissue evidence="8">Adults</tissue>
    </source>
</reference>
<dbReference type="FunFam" id="1.10.10.10:FF:000343">
    <property type="entry name" value="Ets at 65A, isoform C"/>
    <property type="match status" value="1"/>
</dbReference>
<dbReference type="GO" id="GO:0000981">
    <property type="term" value="F:DNA-binding transcription factor activity, RNA polymerase II-specific"/>
    <property type="evidence" value="ECO:0007669"/>
    <property type="project" value="TreeGrafter"/>
</dbReference>
<evidence type="ECO:0000256" key="3">
    <source>
        <dbReference type="ARBA" id="ARBA00023125"/>
    </source>
</evidence>
<dbReference type="InterPro" id="IPR036390">
    <property type="entry name" value="WH_DNA-bd_sf"/>
</dbReference>
<dbReference type="SMART" id="SM00413">
    <property type="entry name" value="ETS"/>
    <property type="match status" value="1"/>
</dbReference>
<evidence type="ECO:0000313" key="8">
    <source>
        <dbReference type="EMBL" id="KAF7988928.1"/>
    </source>
</evidence>
<keyword evidence="9" id="KW-1185">Reference proteome</keyword>
<feature type="compositionally biased region" description="Polar residues" evidence="6">
    <location>
        <begin position="85"/>
        <end position="105"/>
    </location>
</feature>
<feature type="domain" description="ETS" evidence="7">
    <location>
        <begin position="160"/>
        <end position="240"/>
    </location>
</feature>
<dbReference type="GO" id="GO:0005634">
    <property type="term" value="C:nucleus"/>
    <property type="evidence" value="ECO:0007669"/>
    <property type="project" value="UniProtKB-SubCell"/>
</dbReference>
<dbReference type="Pfam" id="PF00178">
    <property type="entry name" value="Ets"/>
    <property type="match status" value="1"/>
</dbReference>
<comment type="similarity">
    <text evidence="2 5">Belongs to the ETS family.</text>
</comment>
<evidence type="ECO:0000259" key="7">
    <source>
        <dbReference type="PROSITE" id="PS50061"/>
    </source>
</evidence>
<keyword evidence="3 5" id="KW-0238">DNA-binding</keyword>
<dbReference type="AlphaFoldDB" id="A0A834XMB2"/>
<dbReference type="EMBL" id="JACMRX010000005">
    <property type="protein sequence ID" value="KAF7988928.1"/>
    <property type="molecule type" value="Genomic_DNA"/>
</dbReference>
<dbReference type="PANTHER" id="PTHR11849:SF304">
    <property type="entry name" value="DNA-BINDING PROTEIN D-ETS-3"/>
    <property type="match status" value="1"/>
</dbReference>
<dbReference type="InterPro" id="IPR036388">
    <property type="entry name" value="WH-like_DNA-bd_sf"/>
</dbReference>
<protein>
    <recommendedName>
        <fullName evidence="7">ETS domain-containing protein</fullName>
    </recommendedName>
</protein>
<evidence type="ECO:0000256" key="5">
    <source>
        <dbReference type="RuleBase" id="RU004019"/>
    </source>
</evidence>
<dbReference type="InterPro" id="IPR046328">
    <property type="entry name" value="ETS_fam"/>
</dbReference>
<dbReference type="OrthoDB" id="10067219at2759"/>
<dbReference type="GO" id="GO:0030154">
    <property type="term" value="P:cell differentiation"/>
    <property type="evidence" value="ECO:0007669"/>
    <property type="project" value="TreeGrafter"/>
</dbReference>
<dbReference type="PANTHER" id="PTHR11849">
    <property type="entry name" value="ETS"/>
    <property type="match status" value="1"/>
</dbReference>
<comment type="caution">
    <text evidence="8">The sequence shown here is derived from an EMBL/GenBank/DDBJ whole genome shotgun (WGS) entry which is preliminary data.</text>
</comment>
<feature type="region of interest" description="Disordered" evidence="6">
    <location>
        <begin position="75"/>
        <end position="129"/>
    </location>
</feature>
<dbReference type="InterPro" id="IPR000418">
    <property type="entry name" value="Ets_dom"/>
</dbReference>
<evidence type="ECO:0000256" key="2">
    <source>
        <dbReference type="ARBA" id="ARBA00005562"/>
    </source>
</evidence>
<name>A0A834XMB2_APHGI</name>
<keyword evidence="4 5" id="KW-0539">Nucleus</keyword>
<evidence type="ECO:0000313" key="9">
    <source>
        <dbReference type="Proteomes" id="UP000639338"/>
    </source>
</evidence>